<proteinExistence type="predicted"/>
<comment type="caution">
    <text evidence="2">The sequence shown here is derived from an EMBL/GenBank/DDBJ whole genome shotgun (WGS) entry which is preliminary data.</text>
</comment>
<gene>
    <name evidence="2" type="ORF">ACFO9E_23145</name>
</gene>
<dbReference type="EMBL" id="JBHSFE010000019">
    <property type="protein sequence ID" value="MFC4610669.1"/>
    <property type="molecule type" value="Genomic_DNA"/>
</dbReference>
<feature type="compositionally biased region" description="Basic and acidic residues" evidence="1">
    <location>
        <begin position="86"/>
        <end position="98"/>
    </location>
</feature>
<keyword evidence="3" id="KW-1185">Reference proteome</keyword>
<feature type="compositionally biased region" description="Basic and acidic residues" evidence="1">
    <location>
        <begin position="50"/>
        <end position="66"/>
    </location>
</feature>
<sequence>MPKKHSNPSAHRSFHPDEYAPQPDRPRKSPSKEEKDASLAGTPIESTSTRGEEQTEKSEGMHDAGRRGKSQRPSGKKDASASTGVDPKDPPAGKDAPR</sequence>
<evidence type="ECO:0000313" key="2">
    <source>
        <dbReference type="EMBL" id="MFC4610669.1"/>
    </source>
</evidence>
<organism evidence="2 3">
    <name type="scientific">Streptomyces maoxianensis</name>
    <dbReference type="NCBI Taxonomy" id="1459942"/>
    <lineage>
        <taxon>Bacteria</taxon>
        <taxon>Bacillati</taxon>
        <taxon>Actinomycetota</taxon>
        <taxon>Actinomycetes</taxon>
        <taxon>Kitasatosporales</taxon>
        <taxon>Streptomycetaceae</taxon>
        <taxon>Streptomyces</taxon>
    </lineage>
</organism>
<evidence type="ECO:0000313" key="3">
    <source>
        <dbReference type="Proteomes" id="UP001595993"/>
    </source>
</evidence>
<reference evidence="3" key="1">
    <citation type="journal article" date="2019" name="Int. J. Syst. Evol. Microbiol.">
        <title>The Global Catalogue of Microorganisms (GCM) 10K type strain sequencing project: providing services to taxonomists for standard genome sequencing and annotation.</title>
        <authorList>
            <consortium name="The Broad Institute Genomics Platform"/>
            <consortium name="The Broad Institute Genome Sequencing Center for Infectious Disease"/>
            <person name="Wu L."/>
            <person name="Ma J."/>
        </authorList>
    </citation>
    <scope>NUCLEOTIDE SEQUENCE [LARGE SCALE GENOMIC DNA]</scope>
    <source>
        <strain evidence="3">CGMCC 4.7139</strain>
    </source>
</reference>
<feature type="region of interest" description="Disordered" evidence="1">
    <location>
        <begin position="1"/>
        <end position="98"/>
    </location>
</feature>
<evidence type="ECO:0000256" key="1">
    <source>
        <dbReference type="SAM" id="MobiDB-lite"/>
    </source>
</evidence>
<accession>A0ABV9GC08</accession>
<protein>
    <submittedName>
        <fullName evidence="2">Uncharacterized protein</fullName>
    </submittedName>
</protein>
<feature type="compositionally biased region" description="Basic and acidic residues" evidence="1">
    <location>
        <begin position="14"/>
        <end position="37"/>
    </location>
</feature>
<dbReference type="RefSeq" id="WP_381198957.1">
    <property type="nucleotide sequence ID" value="NZ_JBHSFE010000019.1"/>
</dbReference>
<dbReference type="Proteomes" id="UP001595993">
    <property type="component" value="Unassembled WGS sequence"/>
</dbReference>
<name>A0ABV9GC08_9ACTN</name>